<dbReference type="GO" id="GO:0071949">
    <property type="term" value="F:FAD binding"/>
    <property type="evidence" value="ECO:0007669"/>
    <property type="project" value="InterPro"/>
</dbReference>
<protein>
    <submittedName>
        <fullName evidence="7">FAD/FMN-containing dehydrogenase</fullName>
    </submittedName>
</protein>
<dbReference type="InterPro" id="IPR036318">
    <property type="entry name" value="FAD-bd_PCMH-like_sf"/>
</dbReference>
<reference evidence="7 8" key="1">
    <citation type="submission" date="2017-01" db="EMBL/GenBank/DDBJ databases">
        <authorList>
            <person name="Mah S.A."/>
            <person name="Swanson W.J."/>
            <person name="Moy G.W."/>
            <person name="Vacquier V.D."/>
        </authorList>
    </citation>
    <scope>NUCLEOTIDE SEQUENCE [LARGE SCALE GENOMIC DNA]</scope>
    <source>
        <strain evidence="7 8">CPCC 203464</strain>
    </source>
</reference>
<evidence type="ECO:0000256" key="5">
    <source>
        <dbReference type="ARBA" id="ARBA00023002"/>
    </source>
</evidence>
<name>A0A1N7DP47_9NOCA</name>
<dbReference type="PANTHER" id="PTHR42973">
    <property type="entry name" value="BINDING OXIDOREDUCTASE, PUTATIVE (AFU_ORTHOLOGUE AFUA_1G17690)-RELATED"/>
    <property type="match status" value="1"/>
</dbReference>
<dbReference type="STRING" id="1344003.SAMN05445060_0801"/>
<organism evidence="7 8">
    <name type="scientific">Williamsia sterculiae</name>
    <dbReference type="NCBI Taxonomy" id="1344003"/>
    <lineage>
        <taxon>Bacteria</taxon>
        <taxon>Bacillati</taxon>
        <taxon>Actinomycetota</taxon>
        <taxon>Actinomycetes</taxon>
        <taxon>Mycobacteriales</taxon>
        <taxon>Nocardiaceae</taxon>
        <taxon>Williamsia</taxon>
    </lineage>
</organism>
<evidence type="ECO:0000256" key="4">
    <source>
        <dbReference type="ARBA" id="ARBA00022827"/>
    </source>
</evidence>
<dbReference type="OrthoDB" id="545125at2"/>
<dbReference type="InterPro" id="IPR050416">
    <property type="entry name" value="FAD-linked_Oxidoreductase"/>
</dbReference>
<keyword evidence="8" id="KW-1185">Reference proteome</keyword>
<feature type="domain" description="FAD-binding PCMH-type" evidence="6">
    <location>
        <begin position="47"/>
        <end position="218"/>
    </location>
</feature>
<dbReference type="Gene3D" id="3.40.462.20">
    <property type="match status" value="1"/>
</dbReference>
<dbReference type="InterPro" id="IPR016164">
    <property type="entry name" value="FAD-linked_Oxase-like_C"/>
</dbReference>
<comment type="cofactor">
    <cofactor evidence="1">
        <name>FAD</name>
        <dbReference type="ChEBI" id="CHEBI:57692"/>
    </cofactor>
</comment>
<dbReference type="EMBL" id="FTNT01000002">
    <property type="protein sequence ID" value="SIR77636.1"/>
    <property type="molecule type" value="Genomic_DNA"/>
</dbReference>
<keyword evidence="3" id="KW-0285">Flavoprotein</keyword>
<dbReference type="AlphaFoldDB" id="A0A1N7DP47"/>
<gene>
    <name evidence="7" type="ORF">SAMN05445060_0801</name>
</gene>
<dbReference type="InterPro" id="IPR016169">
    <property type="entry name" value="FAD-bd_PCMH_sub2"/>
</dbReference>
<dbReference type="InterPro" id="IPR016167">
    <property type="entry name" value="FAD-bd_PCMH_sub1"/>
</dbReference>
<keyword evidence="4" id="KW-0274">FAD</keyword>
<evidence type="ECO:0000256" key="2">
    <source>
        <dbReference type="ARBA" id="ARBA00005466"/>
    </source>
</evidence>
<proteinExistence type="inferred from homology"/>
<dbReference type="PANTHER" id="PTHR42973:SF39">
    <property type="entry name" value="FAD-BINDING PCMH-TYPE DOMAIN-CONTAINING PROTEIN"/>
    <property type="match status" value="1"/>
</dbReference>
<evidence type="ECO:0000313" key="7">
    <source>
        <dbReference type="EMBL" id="SIR77636.1"/>
    </source>
</evidence>
<dbReference type="InterPro" id="IPR012951">
    <property type="entry name" value="BBE"/>
</dbReference>
<evidence type="ECO:0000259" key="6">
    <source>
        <dbReference type="PROSITE" id="PS51387"/>
    </source>
</evidence>
<dbReference type="Gene3D" id="3.30.43.10">
    <property type="entry name" value="Uridine Diphospho-n-acetylenolpyruvylglucosamine Reductase, domain 2"/>
    <property type="match status" value="1"/>
</dbReference>
<dbReference type="Pfam" id="PF01565">
    <property type="entry name" value="FAD_binding_4"/>
    <property type="match status" value="1"/>
</dbReference>
<dbReference type="RefSeq" id="WP_083709256.1">
    <property type="nucleotide sequence ID" value="NZ_FTNT01000002.1"/>
</dbReference>
<dbReference type="GO" id="GO:0016491">
    <property type="term" value="F:oxidoreductase activity"/>
    <property type="evidence" value="ECO:0007669"/>
    <property type="project" value="UniProtKB-KW"/>
</dbReference>
<evidence type="ECO:0000313" key="8">
    <source>
        <dbReference type="Proteomes" id="UP000186218"/>
    </source>
</evidence>
<dbReference type="Proteomes" id="UP000186218">
    <property type="component" value="Unassembled WGS sequence"/>
</dbReference>
<dbReference type="PROSITE" id="PS51387">
    <property type="entry name" value="FAD_PCMH"/>
    <property type="match status" value="1"/>
</dbReference>
<accession>A0A1N7DP47</accession>
<keyword evidence="5" id="KW-0560">Oxidoreductase</keyword>
<evidence type="ECO:0000256" key="1">
    <source>
        <dbReference type="ARBA" id="ARBA00001974"/>
    </source>
</evidence>
<sequence>MTHTLSHQSVGDVVAAVTDALDGRLDGRVITPSDSDYDTARALFNGMIDRRPAVIIRCRTEQDIVAAVACVHGIDVDIAVRCGGHSVAGHSVCDDGVVIDLTEMRSVSVDPARRTATAQGGALWQDFDLVAGRAGLATPGGVISTTGVAGFTVGGGVGWLSRRFGMTCDNVVGARVVTPDHGVLTASADENPELFWAIRGGGGNFGVVSEITLQLHDVSTVIGGVAAFDLTDGVAVVRHYRDVMDSAPDQLGAILDFAPAVDDETRTQVSLISCDSDVSDEGGQSTRELQSVPDVTPVGKLVHREFPYAMWQTMLDHTAPHGRLNYWKTVFLDEVSDAVVDTLVDIAATLPSAVSRMHLIRMGGFASRCEPGATAFTARHHPYVVHLITSWEDPEATAGCVRWTREAYDRLEPFAAEGAYLNFIGDEGQDRIRASFGEETYQRLRAVKRQFDPHNRFHLNQNIEPD</sequence>
<comment type="similarity">
    <text evidence="2">Belongs to the oxygen-dependent FAD-linked oxidoreductase family.</text>
</comment>
<dbReference type="SUPFAM" id="SSF55103">
    <property type="entry name" value="FAD-linked oxidases, C-terminal domain"/>
    <property type="match status" value="1"/>
</dbReference>
<dbReference type="InterPro" id="IPR016166">
    <property type="entry name" value="FAD-bd_PCMH"/>
</dbReference>
<evidence type="ECO:0000256" key="3">
    <source>
        <dbReference type="ARBA" id="ARBA00022630"/>
    </source>
</evidence>
<dbReference type="Gene3D" id="3.30.465.10">
    <property type="match status" value="1"/>
</dbReference>
<dbReference type="SUPFAM" id="SSF56176">
    <property type="entry name" value="FAD-binding/transporter-associated domain-like"/>
    <property type="match status" value="1"/>
</dbReference>
<dbReference type="Pfam" id="PF08031">
    <property type="entry name" value="BBE"/>
    <property type="match status" value="1"/>
</dbReference>
<dbReference type="InterPro" id="IPR006094">
    <property type="entry name" value="Oxid_FAD_bind_N"/>
</dbReference>